<accession>A0A8H7ACF9</accession>
<keyword evidence="2 6" id="KW-0812">Transmembrane</keyword>
<dbReference type="GO" id="GO:0016020">
    <property type="term" value="C:membrane"/>
    <property type="evidence" value="ECO:0007669"/>
    <property type="project" value="UniProtKB-SubCell"/>
</dbReference>
<dbReference type="InterPro" id="IPR012879">
    <property type="entry name" value="CCDC47"/>
</dbReference>
<feature type="compositionally biased region" description="Basic and acidic residues" evidence="5">
    <location>
        <begin position="381"/>
        <end position="424"/>
    </location>
</feature>
<feature type="region of interest" description="Disordered" evidence="5">
    <location>
        <begin position="1"/>
        <end position="50"/>
    </location>
</feature>
<keyword evidence="3 6" id="KW-1133">Transmembrane helix</keyword>
<dbReference type="AlphaFoldDB" id="A0A8H7ACF9"/>
<proteinExistence type="predicted"/>
<protein>
    <recommendedName>
        <fullName evidence="9">DUF1682 domain protein</fullName>
    </recommendedName>
</protein>
<dbReference type="GO" id="GO:0005783">
    <property type="term" value="C:endoplasmic reticulum"/>
    <property type="evidence" value="ECO:0007669"/>
    <property type="project" value="InterPro"/>
</dbReference>
<evidence type="ECO:0000256" key="3">
    <source>
        <dbReference type="ARBA" id="ARBA00022989"/>
    </source>
</evidence>
<gene>
    <name evidence="7" type="ORF">GJ744_011602</name>
</gene>
<name>A0A8H7ACF9_9EURO</name>
<organism evidence="7 8">
    <name type="scientific">Endocarpon pusillum</name>
    <dbReference type="NCBI Taxonomy" id="364733"/>
    <lineage>
        <taxon>Eukaryota</taxon>
        <taxon>Fungi</taxon>
        <taxon>Dikarya</taxon>
        <taxon>Ascomycota</taxon>
        <taxon>Pezizomycotina</taxon>
        <taxon>Eurotiomycetes</taxon>
        <taxon>Chaetothyriomycetidae</taxon>
        <taxon>Verrucariales</taxon>
        <taxon>Verrucariaceae</taxon>
        <taxon>Endocarpon</taxon>
    </lineage>
</organism>
<feature type="region of interest" description="Disordered" evidence="5">
    <location>
        <begin position="381"/>
        <end position="437"/>
    </location>
</feature>
<feature type="compositionally biased region" description="Low complexity" evidence="5">
    <location>
        <begin position="35"/>
        <end position="44"/>
    </location>
</feature>
<dbReference type="EMBL" id="JAACFV010000084">
    <property type="protein sequence ID" value="KAF7506565.1"/>
    <property type="molecule type" value="Genomic_DNA"/>
</dbReference>
<evidence type="ECO:0008006" key="9">
    <source>
        <dbReference type="Google" id="ProtNLM"/>
    </source>
</evidence>
<dbReference type="GO" id="GO:0005509">
    <property type="term" value="F:calcium ion binding"/>
    <property type="evidence" value="ECO:0007669"/>
    <property type="project" value="InterPro"/>
</dbReference>
<keyword evidence="8" id="KW-1185">Reference proteome</keyword>
<dbReference type="Pfam" id="PF07946">
    <property type="entry name" value="CCDC47"/>
    <property type="match status" value="1"/>
</dbReference>
<evidence type="ECO:0000313" key="7">
    <source>
        <dbReference type="EMBL" id="KAF7506565.1"/>
    </source>
</evidence>
<sequence length="437" mass="49425">MSFLKNILGQKPAQEPLPSVDSDFADFAGAPSPSPVSVPSASSSLPAQPTGFRGGPVPYTKWYRVWERAQLSDFKGELILLPFLILAVLVHLWGTRTNRRKSKQWMAAHAPVLNSEFALVGYDSKSPQIEGITADNLPVELLKAKTSQDFQSYATGRQNVAWVDLQLRLFRLSNPPVMGAEWLLSLFFESYPGPRQVMEAVMYTFDGSEKKFVLPGVPGSNEGAPKPGNSAYDGFVFAIVNKTAMRQLRDERYDVSLTYTKDHTKLPAWATVMSESAEVTETMLTKELIAAIETAGEALEYLIVTDQPVDKPTKLEEAVPRKRLYLCTKVPPGSDYSSTLPLFQAFLRLPDHLAQNAHFRPEVLRKLNQTRDAEIKKIKRVSDEEGEEERKRLAEKVKKEERDRKMRGMTAEEQRKFLEKESDRKRKKDEKRMTRKG</sequence>
<evidence type="ECO:0000256" key="1">
    <source>
        <dbReference type="ARBA" id="ARBA00004167"/>
    </source>
</evidence>
<comment type="subcellular location">
    <subcellularLocation>
        <location evidence="1">Membrane</location>
        <topology evidence="1">Single-pass membrane protein</topology>
    </subcellularLocation>
</comment>
<evidence type="ECO:0000256" key="4">
    <source>
        <dbReference type="ARBA" id="ARBA00023136"/>
    </source>
</evidence>
<evidence type="ECO:0000256" key="5">
    <source>
        <dbReference type="SAM" id="MobiDB-lite"/>
    </source>
</evidence>
<evidence type="ECO:0000313" key="8">
    <source>
        <dbReference type="Proteomes" id="UP000606974"/>
    </source>
</evidence>
<comment type="caution">
    <text evidence="7">The sequence shown here is derived from an EMBL/GenBank/DDBJ whole genome shotgun (WGS) entry which is preliminary data.</text>
</comment>
<evidence type="ECO:0000256" key="6">
    <source>
        <dbReference type="SAM" id="Phobius"/>
    </source>
</evidence>
<dbReference type="Proteomes" id="UP000606974">
    <property type="component" value="Unassembled WGS sequence"/>
</dbReference>
<dbReference type="GO" id="GO:0032469">
    <property type="term" value="P:endoplasmic reticulum calcium ion homeostasis"/>
    <property type="evidence" value="ECO:0007669"/>
    <property type="project" value="InterPro"/>
</dbReference>
<dbReference type="PANTHER" id="PTHR12883:SF0">
    <property type="entry name" value="PAT COMPLEX SUBUNIT CCDC47"/>
    <property type="match status" value="1"/>
</dbReference>
<reference evidence="7" key="1">
    <citation type="submission" date="2020-02" db="EMBL/GenBank/DDBJ databases">
        <authorList>
            <person name="Palmer J.M."/>
        </authorList>
    </citation>
    <scope>NUCLEOTIDE SEQUENCE</scope>
    <source>
        <strain evidence="7">EPUS1.4</strain>
        <tissue evidence="7">Thallus</tissue>
    </source>
</reference>
<evidence type="ECO:0000256" key="2">
    <source>
        <dbReference type="ARBA" id="ARBA00022692"/>
    </source>
</evidence>
<feature type="transmembrane region" description="Helical" evidence="6">
    <location>
        <begin position="78"/>
        <end position="94"/>
    </location>
</feature>
<dbReference type="OrthoDB" id="10039147at2759"/>
<keyword evidence="4 6" id="KW-0472">Membrane</keyword>
<feature type="compositionally biased region" description="Basic residues" evidence="5">
    <location>
        <begin position="425"/>
        <end position="437"/>
    </location>
</feature>
<dbReference type="PANTHER" id="PTHR12883">
    <property type="entry name" value="ADIPOCYTE-SPECIFIC PROTEIN 4-RELATED"/>
    <property type="match status" value="1"/>
</dbReference>